<dbReference type="AlphaFoldDB" id="A0A423H295"/>
<dbReference type="Proteomes" id="UP000284684">
    <property type="component" value="Unassembled WGS sequence"/>
</dbReference>
<comment type="caution">
    <text evidence="1">The sequence shown here is derived from an EMBL/GenBank/DDBJ whole genome shotgun (WGS) entry which is preliminary data.</text>
</comment>
<protein>
    <submittedName>
        <fullName evidence="1">Uncharacterized protein</fullName>
    </submittedName>
</protein>
<evidence type="ECO:0000313" key="1">
    <source>
        <dbReference type="EMBL" id="RON06352.1"/>
    </source>
</evidence>
<evidence type="ECO:0000313" key="2">
    <source>
        <dbReference type="Proteomes" id="UP000284684"/>
    </source>
</evidence>
<reference evidence="1 2" key="1">
    <citation type="submission" date="2016-10" db="EMBL/GenBank/DDBJ databases">
        <title>Comparative genome analysis of multiple Pseudomonas spp. focuses on biocontrol and plant growth promoting traits.</title>
        <authorList>
            <person name="Tao X.-Y."/>
            <person name="Taylor C.G."/>
        </authorList>
    </citation>
    <scope>NUCLEOTIDE SEQUENCE [LARGE SCALE GENOMIC DNA]</scope>
    <source>
        <strain evidence="1 2">37D10</strain>
    </source>
</reference>
<dbReference type="EMBL" id="MOBI01000001">
    <property type="protein sequence ID" value="RON06352.1"/>
    <property type="molecule type" value="Genomic_DNA"/>
</dbReference>
<name>A0A423H295_9PSED</name>
<organism evidence="1 2">
    <name type="scientific">Pseudomonas brassicacearum</name>
    <dbReference type="NCBI Taxonomy" id="930166"/>
    <lineage>
        <taxon>Bacteria</taxon>
        <taxon>Pseudomonadati</taxon>
        <taxon>Pseudomonadota</taxon>
        <taxon>Gammaproteobacteria</taxon>
        <taxon>Pseudomonadales</taxon>
        <taxon>Pseudomonadaceae</taxon>
        <taxon>Pseudomonas</taxon>
    </lineage>
</organism>
<dbReference type="RefSeq" id="WP_123580290.1">
    <property type="nucleotide sequence ID" value="NZ_MOBI01000001.1"/>
</dbReference>
<sequence>MAIQRIKVCALCTTDFTTSQIKAKYCSECRGKAKKSKQIDRRQKLAEKRILSLPQADEWLWIARECRRAGTVEILQEVDLEALFAIYRARFKCYGWNPETKQSKYHLCHISPVKDKNSIGLLNHLNLFIGNSLPNQAHGNKGHEGKGLSIPIYQLKRKWLADENSTDRNILDKAAKYLGSVLVEYAKKHPIRKSQRFSLARWVYQNDPENIMPLQQLERLSMQELRNIRAKVEDKEVYKMDFAAKRSVVVALEECQRLSVQLPECEHRSDVAFMVPVLQVAAAWLSRLPEQQGLHDILEKPYGVTWEPLKLREGMDVSVLRDFISFQAFAALQGEALDRKMVLNTLRKYLVVTTLTPDYSKANDSIRKYFAEQHSRFVAQVPVIKAAILSLGLADKIMVAEDLQSAAEAAREEAIFESFGYEQCEGLHDYSTIHYEVEEDYVPNPNNPSLRRFIEPIFVDF</sequence>
<accession>A0A423H295</accession>
<gene>
    <name evidence="1" type="ORF">BK658_00800</name>
</gene>
<proteinExistence type="predicted"/>